<proteinExistence type="predicted"/>
<dbReference type="EMBL" id="MG755808">
    <property type="protein sequence ID" value="AWT40444.1"/>
    <property type="molecule type" value="Genomic_DNA"/>
</dbReference>
<dbReference type="Pfam" id="PF00436">
    <property type="entry name" value="SSB"/>
    <property type="match status" value="1"/>
</dbReference>
<geneLocation type="chloroplast" evidence="3"/>
<dbReference type="InterPro" id="IPR000424">
    <property type="entry name" value="Primosome_PriB/ssb"/>
</dbReference>
<evidence type="ECO:0008006" key="4">
    <source>
        <dbReference type="Google" id="ProtNLM"/>
    </source>
</evidence>
<dbReference type="GeneID" id="36960398"/>
<keyword evidence="3" id="KW-0150">Chloroplast</keyword>
<evidence type="ECO:0000256" key="2">
    <source>
        <dbReference type="PROSITE-ProRule" id="PRU00252"/>
    </source>
</evidence>
<dbReference type="RefSeq" id="YP_009497731.1">
    <property type="nucleotide sequence ID" value="NC_038009.1"/>
</dbReference>
<sequence>MNYCTFIVKILKKPEKSYFDNNIAIAEVPVKFYQFQNSNSYKVLNLTFWGNLANDIVQYYQINDYIIIEGYISFHKNNTDLFLNKKDKQIEISVFKIYPYLLNISEVNKTDK</sequence>
<evidence type="ECO:0000313" key="3">
    <source>
        <dbReference type="EMBL" id="AWT40444.1"/>
    </source>
</evidence>
<organism evidence="3">
    <name type="scientific">Acanthoceras zachariasii</name>
    <dbReference type="NCBI Taxonomy" id="451788"/>
    <lineage>
        <taxon>Eukaryota</taxon>
        <taxon>Sar</taxon>
        <taxon>Stramenopiles</taxon>
        <taxon>Ochrophyta</taxon>
        <taxon>Bacillariophyta</taxon>
        <taxon>Coscinodiscophyceae</taxon>
        <taxon>Chaetocerotophycidae</taxon>
        <taxon>Chaetocerotales</taxon>
        <taxon>Acanthocerataceae</taxon>
        <taxon>Acanthoceras</taxon>
    </lineage>
</organism>
<keyword evidence="3" id="KW-0934">Plastid</keyword>
<name>A0A2U9NTJ0_9STRA</name>
<dbReference type="Gene3D" id="2.40.50.140">
    <property type="entry name" value="Nucleic acid-binding proteins"/>
    <property type="match status" value="1"/>
</dbReference>
<dbReference type="PROSITE" id="PS50935">
    <property type="entry name" value="SSB"/>
    <property type="match status" value="1"/>
</dbReference>
<protein>
    <recommendedName>
        <fullName evidence="4">Single-stranded DNA binding protein</fullName>
    </recommendedName>
</protein>
<dbReference type="AlphaFoldDB" id="A0A2U9NTJ0"/>
<keyword evidence="1 2" id="KW-0238">DNA-binding</keyword>
<reference evidence="3" key="1">
    <citation type="journal article" date="2018" name="Adv. Bot. Res.">
        <title>Evolution of the Plastid Genomes in Diatoms.</title>
        <authorList>
            <person name="Yu M."/>
            <person name="Ashworth M.P."/>
            <person name="Hajrah N.H."/>
            <person name="Khiyami M.A."/>
            <person name="Sabir M.J."/>
            <person name="Alhebshi A.M."/>
            <person name="Al-Malki A.L."/>
            <person name="Sabir J.S.M."/>
            <person name="Theriot E.C."/>
            <person name="Jansen R.K."/>
        </authorList>
    </citation>
    <scope>NUCLEOTIDE SEQUENCE</scope>
</reference>
<dbReference type="SUPFAM" id="SSF50249">
    <property type="entry name" value="Nucleic acid-binding proteins"/>
    <property type="match status" value="1"/>
</dbReference>
<gene>
    <name evidence="3" type="primary">ycf41</name>
</gene>
<dbReference type="GO" id="GO:0003697">
    <property type="term" value="F:single-stranded DNA binding"/>
    <property type="evidence" value="ECO:0007669"/>
    <property type="project" value="InterPro"/>
</dbReference>
<dbReference type="InterPro" id="IPR012340">
    <property type="entry name" value="NA-bd_OB-fold"/>
</dbReference>
<accession>A0A2U9NTJ0</accession>
<evidence type="ECO:0000256" key="1">
    <source>
        <dbReference type="ARBA" id="ARBA00023125"/>
    </source>
</evidence>